<dbReference type="Pfam" id="PF03747">
    <property type="entry name" value="ADP_ribosyl_GH"/>
    <property type="match status" value="1"/>
</dbReference>
<reference evidence="4 5" key="1">
    <citation type="submission" date="2019-06" db="EMBL/GenBank/DDBJ databases">
        <title>Sequencing the genomes of 1000 actinobacteria strains.</title>
        <authorList>
            <person name="Klenk H.-P."/>
        </authorList>
    </citation>
    <scope>NUCLEOTIDE SEQUENCE [LARGE SCALE GENOMIC DNA]</scope>
    <source>
        <strain evidence="4 5">DSM 46699</strain>
    </source>
</reference>
<evidence type="ECO:0000313" key="5">
    <source>
        <dbReference type="Proteomes" id="UP000316184"/>
    </source>
</evidence>
<dbReference type="InterPro" id="IPR050792">
    <property type="entry name" value="ADP-ribosylglycohydrolase"/>
</dbReference>
<evidence type="ECO:0000256" key="1">
    <source>
        <dbReference type="ARBA" id="ARBA00010702"/>
    </source>
</evidence>
<dbReference type="RefSeq" id="WP_186459671.1">
    <property type="nucleotide sequence ID" value="NZ_VIWX01000008.1"/>
</dbReference>
<comment type="similarity">
    <text evidence="1">Belongs to the ADP-ribosylglycohydrolase family.</text>
</comment>
<dbReference type="PANTHER" id="PTHR16222:SF24">
    <property type="entry name" value="ADP-RIBOSYLHYDROLASE ARH3"/>
    <property type="match status" value="1"/>
</dbReference>
<dbReference type="InterPro" id="IPR005502">
    <property type="entry name" value="Ribosyl_crysJ1"/>
</dbReference>
<dbReference type="AlphaFoldDB" id="A0A561TX11"/>
<dbReference type="Proteomes" id="UP000316184">
    <property type="component" value="Unassembled WGS sequence"/>
</dbReference>
<keyword evidence="5" id="KW-1185">Reference proteome</keyword>
<protein>
    <submittedName>
        <fullName evidence="4">ADP-ribosylglycohydrolase</fullName>
    </submittedName>
</protein>
<keyword evidence="2 4" id="KW-0378">Hydrolase</keyword>
<evidence type="ECO:0000256" key="2">
    <source>
        <dbReference type="ARBA" id="ARBA00022801"/>
    </source>
</evidence>
<accession>A0A561TX11</accession>
<comment type="caution">
    <text evidence="4">The sequence shown here is derived from an EMBL/GenBank/DDBJ whole genome shotgun (WGS) entry which is preliminary data.</text>
</comment>
<dbReference type="GO" id="GO:0016787">
    <property type="term" value="F:hydrolase activity"/>
    <property type="evidence" value="ECO:0007669"/>
    <property type="project" value="UniProtKB-KW"/>
</dbReference>
<dbReference type="Pfam" id="PF15567">
    <property type="entry name" value="Imm35"/>
    <property type="match status" value="1"/>
</dbReference>
<dbReference type="InterPro" id="IPR029082">
    <property type="entry name" value="Imm35"/>
</dbReference>
<evidence type="ECO:0000313" key="4">
    <source>
        <dbReference type="EMBL" id="TWF91639.1"/>
    </source>
</evidence>
<sequence>MEKSGAIELAERWLRASGQRVGESDGVRVEHERVSQVPEGWFVPYGNVAFLDHGDPGKEIFPPPALIVTEPEGQVRFANTTPRPGFSKPVVWPGEQAYAEIVDPEYQAAELFELGVPRVKIAGWEIQHPDGRKEGKANPAYKPGPLRCGFPRHHNKLEALLNHHELKQLDREKFLAGLYGTEVLVPLQLGSEELHSDAHSFSQHGTEAIRVYSSPQRIPSALRWWRMKVATFAQRYPTATMVINDGSYPSQKVTAAELAELPTKYRVFASSQAYLPAEPTIETEPGFDGSLDDHARALQQQFGLPTPPTLSRQKVADARESGFNLTLDERAKLLTAEAWKTRNSRGYQVLPSAGDDLSAETWPTDLRANGLMSLHDQAGRVWPAVETFGKYPRMGGTDPHTSWHSVVGAFVGFAIGDALGTAVDGLSWAEIQQRFGPAGITDLQVVFERPGQVSWRTQLMMFLTEGAIRGSAGKNGDSAMRSAHARFLVTQGVPWQQAAGTLAAEHPEPDGWLVRVPELHAQRGVPPQLVEAVRAAVAEPGGDHGLFGPMMLAWGLPGALARNGFPTGGWRRTPDDLVATAVLEQLLSRLFLRQKAGNAVCIRVLDLLEGPYATPATPPEQQARDLLRDVHKRWFKFLQHDITEIEQIGGGVDTFSVLGRAVFAAARREYDPRTALTVAVNHSGRSAMTGALAGAMVGARAGIAGLPREWVEALDVGEVIRELADEAYWNFAQRNPYEESDDWAGRYPNW</sequence>
<dbReference type="PANTHER" id="PTHR16222">
    <property type="entry name" value="ADP-RIBOSYLGLYCOHYDROLASE"/>
    <property type="match status" value="1"/>
</dbReference>
<organism evidence="4 5">
    <name type="scientific">Saccharopolyspora dendranthemae</name>
    <dbReference type="NCBI Taxonomy" id="1181886"/>
    <lineage>
        <taxon>Bacteria</taxon>
        <taxon>Bacillati</taxon>
        <taxon>Actinomycetota</taxon>
        <taxon>Actinomycetes</taxon>
        <taxon>Pseudonocardiales</taxon>
        <taxon>Pseudonocardiaceae</taxon>
        <taxon>Saccharopolyspora</taxon>
    </lineage>
</organism>
<feature type="domain" description="Immunity protein 35" evidence="3">
    <location>
        <begin position="6"/>
        <end position="92"/>
    </location>
</feature>
<dbReference type="InterPro" id="IPR036705">
    <property type="entry name" value="Ribosyl_crysJ1_sf"/>
</dbReference>
<gene>
    <name evidence="4" type="ORF">FHU35_1861</name>
</gene>
<dbReference type="SUPFAM" id="SSF101478">
    <property type="entry name" value="ADP-ribosylglycohydrolase"/>
    <property type="match status" value="1"/>
</dbReference>
<proteinExistence type="inferred from homology"/>
<dbReference type="Gene3D" id="1.10.4080.10">
    <property type="entry name" value="ADP-ribosylation/Crystallin J1"/>
    <property type="match status" value="2"/>
</dbReference>
<evidence type="ECO:0000259" key="3">
    <source>
        <dbReference type="Pfam" id="PF15567"/>
    </source>
</evidence>
<name>A0A561TX11_9PSEU</name>
<dbReference type="EMBL" id="VIWX01000008">
    <property type="protein sequence ID" value="TWF91639.1"/>
    <property type="molecule type" value="Genomic_DNA"/>
</dbReference>